<comment type="caution">
    <text evidence="1">The sequence shown here is derived from an EMBL/GenBank/DDBJ whole genome shotgun (WGS) entry which is preliminary data.</text>
</comment>
<dbReference type="EMBL" id="CM045770">
    <property type="protein sequence ID" value="KAI7992983.1"/>
    <property type="molecule type" value="Genomic_DNA"/>
</dbReference>
<evidence type="ECO:0000313" key="1">
    <source>
        <dbReference type="EMBL" id="KAI7992983.1"/>
    </source>
</evidence>
<keyword evidence="2" id="KW-1185">Reference proteome</keyword>
<proteinExistence type="predicted"/>
<dbReference type="Proteomes" id="UP001060215">
    <property type="component" value="Chromosome 13"/>
</dbReference>
<protein>
    <submittedName>
        <fullName evidence="1">Uncharacterized protein</fullName>
    </submittedName>
</protein>
<evidence type="ECO:0000313" key="2">
    <source>
        <dbReference type="Proteomes" id="UP001060215"/>
    </source>
</evidence>
<gene>
    <name evidence="1" type="ORF">LOK49_LG12G00723</name>
</gene>
<organism evidence="1 2">
    <name type="scientific">Camellia lanceoleosa</name>
    <dbReference type="NCBI Taxonomy" id="1840588"/>
    <lineage>
        <taxon>Eukaryota</taxon>
        <taxon>Viridiplantae</taxon>
        <taxon>Streptophyta</taxon>
        <taxon>Embryophyta</taxon>
        <taxon>Tracheophyta</taxon>
        <taxon>Spermatophyta</taxon>
        <taxon>Magnoliopsida</taxon>
        <taxon>eudicotyledons</taxon>
        <taxon>Gunneridae</taxon>
        <taxon>Pentapetalae</taxon>
        <taxon>asterids</taxon>
        <taxon>Ericales</taxon>
        <taxon>Theaceae</taxon>
        <taxon>Camellia</taxon>
    </lineage>
</organism>
<accession>A0ACC0FVT5</accession>
<name>A0ACC0FVT5_9ERIC</name>
<reference evidence="1 2" key="1">
    <citation type="journal article" date="2022" name="Plant J.">
        <title>Chromosome-level genome of Camellia lanceoleosa provides a valuable resource for understanding genome evolution and self-incompatibility.</title>
        <authorList>
            <person name="Gong W."/>
            <person name="Xiao S."/>
            <person name="Wang L."/>
            <person name="Liao Z."/>
            <person name="Chang Y."/>
            <person name="Mo W."/>
            <person name="Hu G."/>
            <person name="Li W."/>
            <person name="Zhao G."/>
            <person name="Zhu H."/>
            <person name="Hu X."/>
            <person name="Ji K."/>
            <person name="Xiang X."/>
            <person name="Song Q."/>
            <person name="Yuan D."/>
            <person name="Jin S."/>
            <person name="Zhang L."/>
        </authorList>
    </citation>
    <scope>NUCLEOTIDE SEQUENCE [LARGE SCALE GENOMIC DNA]</scope>
    <source>
        <strain evidence="1">SQ_2022a</strain>
    </source>
</reference>
<sequence length="173" mass="19944">MQSSTTSIKLSRFSLDNFAVNLCKILGISGLVLYLAYLFFFSQSSCPSSQFFTPFQHIWPVSPPSQQLNNLTHTNHSSPTNLNHLVFGIVGSVNAWRHRKAYAEPWWRPNATRGYLFLDTHPTDDLLPGRPLLLLLACPMTYPKLWKSQSMSLQSWFAWCMRFWRCLGRVMRG</sequence>